<feature type="domain" description="GST C-terminal" evidence="2">
    <location>
        <begin position="110"/>
        <end position="258"/>
    </location>
</feature>
<evidence type="ECO:0000313" key="3">
    <source>
        <dbReference type="EMBL" id="GCL66300.1"/>
    </source>
</evidence>
<accession>A0A480AZA9</accession>
<feature type="domain" description="GST N-terminal" evidence="1">
    <location>
        <begin position="19"/>
        <end position="108"/>
    </location>
</feature>
<organism evidence="3 4">
    <name type="scientific">Pseudaquabacterium pictum</name>
    <dbReference type="NCBI Taxonomy" id="2315236"/>
    <lineage>
        <taxon>Bacteria</taxon>
        <taxon>Pseudomonadati</taxon>
        <taxon>Pseudomonadota</taxon>
        <taxon>Betaproteobacteria</taxon>
        <taxon>Burkholderiales</taxon>
        <taxon>Sphaerotilaceae</taxon>
        <taxon>Pseudaquabacterium</taxon>
    </lineage>
</organism>
<name>A0A480AZA9_9BURK</name>
<comment type="caution">
    <text evidence="3">The sequence shown here is derived from an EMBL/GenBank/DDBJ whole genome shotgun (WGS) entry which is preliminary data.</text>
</comment>
<keyword evidence="4" id="KW-1185">Reference proteome</keyword>
<keyword evidence="3" id="KW-0808">Transferase</keyword>
<dbReference type="AlphaFoldDB" id="A0A480AZA9"/>
<dbReference type="Gene3D" id="3.40.30.10">
    <property type="entry name" value="Glutaredoxin"/>
    <property type="match status" value="1"/>
</dbReference>
<protein>
    <submittedName>
        <fullName evidence="3">Glutathione S-transferase</fullName>
    </submittedName>
</protein>
<dbReference type="InterPro" id="IPR050213">
    <property type="entry name" value="GST_superfamily"/>
</dbReference>
<dbReference type="InterPro" id="IPR010987">
    <property type="entry name" value="Glutathione-S-Trfase_C-like"/>
</dbReference>
<dbReference type="InterPro" id="IPR004045">
    <property type="entry name" value="Glutathione_S-Trfase_N"/>
</dbReference>
<evidence type="ECO:0000259" key="2">
    <source>
        <dbReference type="PROSITE" id="PS50405"/>
    </source>
</evidence>
<dbReference type="PANTHER" id="PTHR11571">
    <property type="entry name" value="GLUTATHIONE S-TRANSFERASE"/>
    <property type="match status" value="1"/>
</dbReference>
<dbReference type="Pfam" id="PF14497">
    <property type="entry name" value="GST_C_3"/>
    <property type="match status" value="1"/>
</dbReference>
<dbReference type="InterPro" id="IPR036282">
    <property type="entry name" value="Glutathione-S-Trfase_C_sf"/>
</dbReference>
<proteinExistence type="predicted"/>
<evidence type="ECO:0000313" key="4">
    <source>
        <dbReference type="Proteomes" id="UP000301751"/>
    </source>
</evidence>
<dbReference type="Gene3D" id="1.20.1050.10">
    <property type="match status" value="1"/>
</dbReference>
<dbReference type="Proteomes" id="UP000301751">
    <property type="component" value="Unassembled WGS sequence"/>
</dbReference>
<dbReference type="CDD" id="cd03192">
    <property type="entry name" value="GST_C_Sigma_like"/>
    <property type="match status" value="1"/>
</dbReference>
<dbReference type="GO" id="GO:0006749">
    <property type="term" value="P:glutathione metabolic process"/>
    <property type="evidence" value="ECO:0007669"/>
    <property type="project" value="TreeGrafter"/>
</dbReference>
<dbReference type="SUPFAM" id="SSF52833">
    <property type="entry name" value="Thioredoxin-like"/>
    <property type="match status" value="1"/>
</dbReference>
<dbReference type="GO" id="GO:0004364">
    <property type="term" value="F:glutathione transferase activity"/>
    <property type="evidence" value="ECO:0007669"/>
    <property type="project" value="TreeGrafter"/>
</dbReference>
<dbReference type="InterPro" id="IPR004046">
    <property type="entry name" value="GST_C"/>
</dbReference>
<dbReference type="InterPro" id="IPR036249">
    <property type="entry name" value="Thioredoxin-like_sf"/>
</dbReference>
<dbReference type="PROSITE" id="PS50404">
    <property type="entry name" value="GST_NTER"/>
    <property type="match status" value="1"/>
</dbReference>
<gene>
    <name evidence="3" type="ORF">AQPW35_53810</name>
</gene>
<evidence type="ECO:0000259" key="1">
    <source>
        <dbReference type="PROSITE" id="PS50404"/>
    </source>
</evidence>
<reference evidence="4" key="1">
    <citation type="submission" date="2019-03" db="EMBL/GenBank/DDBJ databases">
        <title>Aquabacterium pictum sp.nov., the first bacteriochlorophyll a-containing freshwater bacterium in the genus Aquabacterium of the class Betaproteobacteria.</title>
        <authorList>
            <person name="Hirose S."/>
            <person name="Tank M."/>
            <person name="Hara E."/>
            <person name="Tamaki H."/>
            <person name="Takaichi S."/>
            <person name="Haruta S."/>
            <person name="Hanada S."/>
        </authorList>
    </citation>
    <scope>NUCLEOTIDE SEQUENCE [LARGE SCALE GENOMIC DNA]</scope>
    <source>
        <strain evidence="4">W35</strain>
    </source>
</reference>
<dbReference type="PROSITE" id="PS50405">
    <property type="entry name" value="GST_CTER"/>
    <property type="match status" value="1"/>
</dbReference>
<dbReference type="EMBL" id="BJCL01000032">
    <property type="protein sequence ID" value="GCL66300.1"/>
    <property type="molecule type" value="Genomic_DNA"/>
</dbReference>
<sequence length="261" mass="28727">MVMGPAAYAASLGATVARMTYELHYWPTIQGRGEFVRLALEAAGAAYVDVARGDDAAGQGLPAMQKLLLDRQQPHPPFAPPFLKDGVLLIGQTATILQHLGPTLKLVGRSDAARVWTQQIQLTIADMVTEAHDTHHPIASSLYYEDQQPEALRRAAVFCRERLPKYLRWFEAIIARNPAGTRHLVGGKLSYADLSLFQLVEGLRYAFPRATQAVLAGTPGVLALHARVAALPKLKAYLASPRRLPFNQQGIFRQYPELDIV</sequence>
<dbReference type="SUPFAM" id="SSF47616">
    <property type="entry name" value="GST C-terminal domain-like"/>
    <property type="match status" value="1"/>
</dbReference>
<dbReference type="PANTHER" id="PTHR11571:SF263">
    <property type="entry name" value="GLUTATHIONE S-TRANSFERASE"/>
    <property type="match status" value="1"/>
</dbReference>